<evidence type="ECO:0000256" key="1">
    <source>
        <dbReference type="ARBA" id="ARBA00004141"/>
    </source>
</evidence>
<evidence type="ECO:0000313" key="7">
    <source>
        <dbReference type="EMBL" id="GLB50261.1"/>
    </source>
</evidence>
<dbReference type="RefSeq" id="WP_281765890.1">
    <property type="nucleotide sequence ID" value="NZ_BRVO01000003.1"/>
</dbReference>
<feature type="transmembrane region" description="Helical" evidence="5">
    <location>
        <begin position="57"/>
        <end position="74"/>
    </location>
</feature>
<name>A0ABQ5MLS9_9FLAO</name>
<evidence type="ECO:0000313" key="8">
    <source>
        <dbReference type="Proteomes" id="UP001143543"/>
    </source>
</evidence>
<evidence type="ECO:0000259" key="6">
    <source>
        <dbReference type="Pfam" id="PF06271"/>
    </source>
</evidence>
<proteinExistence type="predicted"/>
<keyword evidence="4 5" id="KW-0472">Membrane</keyword>
<keyword evidence="3 5" id="KW-1133">Transmembrane helix</keyword>
<evidence type="ECO:0000256" key="2">
    <source>
        <dbReference type="ARBA" id="ARBA00022692"/>
    </source>
</evidence>
<dbReference type="Pfam" id="PF06271">
    <property type="entry name" value="RDD"/>
    <property type="match status" value="1"/>
</dbReference>
<keyword evidence="2 5" id="KW-0812">Transmembrane</keyword>
<feature type="transmembrane region" description="Helical" evidence="5">
    <location>
        <begin position="109"/>
        <end position="130"/>
    </location>
</feature>
<reference evidence="7" key="1">
    <citation type="submission" date="2022-07" db="EMBL/GenBank/DDBJ databases">
        <title>Taxonomy of Novel Oxalotrophic and Methylotrophic Bacteria.</title>
        <authorList>
            <person name="Sahin N."/>
            <person name="Tani A."/>
        </authorList>
    </citation>
    <scope>NUCLEOTIDE SEQUENCE</scope>
    <source>
        <strain evidence="7">Y10</strain>
    </source>
</reference>
<comment type="caution">
    <text evidence="7">The sequence shown here is derived from an EMBL/GenBank/DDBJ whole genome shotgun (WGS) entry which is preliminary data.</text>
</comment>
<dbReference type="Proteomes" id="UP001143543">
    <property type="component" value="Unassembled WGS sequence"/>
</dbReference>
<dbReference type="InterPro" id="IPR010432">
    <property type="entry name" value="RDD"/>
</dbReference>
<sequence length="238" mass="26881">MDNFQIETSQNVGISHNVANIVDRGLAYLLDSLIIVAYFIAAIFILSAIDIHLGTDWTLWLIISLPPSLYYLLFETFTNGRTPGKYAMKIRVVRMDGSSASFSNYFVRWILRIIDVLLTSCGAAVLSMLLSPSSQRIGDRAAKTTVITEKKQIHLHQTIHAELPEDYVPTYPQVSILTDKDVNQIKSVFSNAKINGNHNIIVALSDKLKNLLEVTPEEKPIVFIENVLKDYNYYTQQM</sequence>
<feature type="transmembrane region" description="Helical" evidence="5">
    <location>
        <begin position="25"/>
        <end position="45"/>
    </location>
</feature>
<dbReference type="PANTHER" id="PTHR38480">
    <property type="entry name" value="SLR0254 PROTEIN"/>
    <property type="match status" value="1"/>
</dbReference>
<accession>A0ABQ5MLS9</accession>
<gene>
    <name evidence="7" type="ORF">Y10_26290</name>
</gene>
<feature type="domain" description="RDD" evidence="6">
    <location>
        <begin position="18"/>
        <end position="143"/>
    </location>
</feature>
<keyword evidence="8" id="KW-1185">Reference proteome</keyword>
<dbReference type="EMBL" id="BRVO01000003">
    <property type="protein sequence ID" value="GLB50261.1"/>
    <property type="molecule type" value="Genomic_DNA"/>
</dbReference>
<dbReference type="PANTHER" id="PTHR38480:SF1">
    <property type="entry name" value="SLR0254 PROTEIN"/>
    <property type="match status" value="1"/>
</dbReference>
<comment type="subcellular location">
    <subcellularLocation>
        <location evidence="1">Membrane</location>
        <topology evidence="1">Multi-pass membrane protein</topology>
    </subcellularLocation>
</comment>
<organism evidence="7 8">
    <name type="scientific">Neptunitalea lumnitzerae</name>
    <dbReference type="NCBI Taxonomy" id="2965509"/>
    <lineage>
        <taxon>Bacteria</taxon>
        <taxon>Pseudomonadati</taxon>
        <taxon>Bacteroidota</taxon>
        <taxon>Flavobacteriia</taxon>
        <taxon>Flavobacteriales</taxon>
        <taxon>Flavobacteriaceae</taxon>
        <taxon>Neptunitalea</taxon>
    </lineage>
</organism>
<protein>
    <submittedName>
        <fullName evidence="7">RDD family protein</fullName>
    </submittedName>
</protein>
<evidence type="ECO:0000256" key="5">
    <source>
        <dbReference type="SAM" id="Phobius"/>
    </source>
</evidence>
<evidence type="ECO:0000256" key="3">
    <source>
        <dbReference type="ARBA" id="ARBA00022989"/>
    </source>
</evidence>
<evidence type="ECO:0000256" key="4">
    <source>
        <dbReference type="ARBA" id="ARBA00023136"/>
    </source>
</evidence>